<evidence type="ECO:0000256" key="1">
    <source>
        <dbReference type="SAM" id="Phobius"/>
    </source>
</evidence>
<reference evidence="3" key="1">
    <citation type="submission" date="2018-06" db="EMBL/GenBank/DDBJ databases">
        <authorList>
            <person name="Ashton P.M."/>
            <person name="Dallman T."/>
            <person name="Nair S."/>
            <person name="De Pinna E."/>
            <person name="Peters T."/>
            <person name="Grant K."/>
        </authorList>
    </citation>
    <scope>NUCLEOTIDE SEQUENCE [LARGE SCALE GENOMIC DNA]</scope>
    <source>
        <strain evidence="3">275776</strain>
        <strain evidence="2">298956</strain>
    </source>
</reference>
<name>A0A644RN11_SALET</name>
<dbReference type="AlphaFoldDB" id="A0A644RN11"/>
<dbReference type="EMBL" id="AAHDUY010000002">
    <property type="protein sequence ID" value="EBU9892484.1"/>
    <property type="molecule type" value="Genomic_DNA"/>
</dbReference>
<accession>A0A644RN11</accession>
<dbReference type="EMBL" id="RVCL01000006">
    <property type="protein sequence ID" value="MLO05441.1"/>
    <property type="molecule type" value="Genomic_DNA"/>
</dbReference>
<evidence type="ECO:0000313" key="3">
    <source>
        <dbReference type="EMBL" id="MLO05441.1"/>
    </source>
</evidence>
<evidence type="ECO:0000313" key="2">
    <source>
        <dbReference type="EMBL" id="EBU9892484.1"/>
    </source>
</evidence>
<protein>
    <submittedName>
        <fullName evidence="3">Uncharacterized protein</fullName>
    </submittedName>
</protein>
<keyword evidence="1" id="KW-0472">Membrane</keyword>
<organism evidence="3">
    <name type="scientific">Salmonella enterica subsp. enterica serovar Reading</name>
    <dbReference type="NCBI Taxonomy" id="165302"/>
    <lineage>
        <taxon>Bacteria</taxon>
        <taxon>Pseudomonadati</taxon>
        <taxon>Pseudomonadota</taxon>
        <taxon>Gammaproteobacteria</taxon>
        <taxon>Enterobacterales</taxon>
        <taxon>Enterobacteriaceae</taxon>
        <taxon>Salmonella</taxon>
    </lineage>
</organism>
<comment type="caution">
    <text evidence="3">The sequence shown here is derived from an EMBL/GenBank/DDBJ whole genome shotgun (WGS) entry which is preliminary data.</text>
</comment>
<feature type="transmembrane region" description="Helical" evidence="1">
    <location>
        <begin position="6"/>
        <end position="27"/>
    </location>
</feature>
<gene>
    <name evidence="2" type="ORF">DM677_04800</name>
    <name evidence="3" type="ORF">DQK10_12275</name>
</gene>
<proteinExistence type="predicted"/>
<feature type="transmembrane region" description="Helical" evidence="1">
    <location>
        <begin position="39"/>
        <end position="65"/>
    </location>
</feature>
<sequence length="205" mass="23122">MNLRFIWIVALCALMFALGFFFGGFNWEWAGGKHSNEVALWSMLGGWLSAFATLAAVLVSLYMAYQAVQNDTEKLRVMHGISGEVTHGKGMNCSITIQNMRNLKLNVTGVYFSLGNSSGRYSLEKAIDRRDLSMSYKGERLTVSFVIDSGVTWWGTFSLFETDKGIDFKKGKLFITTDLNTYESKLPTVYLTAFKDAYSRYRALK</sequence>
<keyword evidence="1" id="KW-1133">Transmembrane helix</keyword>
<keyword evidence="1" id="KW-0812">Transmembrane</keyword>
<dbReference type="Proteomes" id="UP000885381">
    <property type="component" value="Unassembled WGS sequence"/>
</dbReference>